<dbReference type="KEGG" id="ovi:T265_03425"/>
<reference evidence="1 2" key="1">
    <citation type="submission" date="2013-11" db="EMBL/GenBank/DDBJ databases">
        <title>Opisthorchis viverrini - life in the bile duct.</title>
        <authorList>
            <person name="Young N.D."/>
            <person name="Nagarajan N."/>
            <person name="Lin S.J."/>
            <person name="Korhonen P.K."/>
            <person name="Jex A.R."/>
            <person name="Hall R.S."/>
            <person name="Safavi-Hemami H."/>
            <person name="Kaewkong W."/>
            <person name="Bertrand D."/>
            <person name="Gao S."/>
            <person name="Seet Q."/>
            <person name="Wongkham S."/>
            <person name="Teh B.T."/>
            <person name="Wongkham C."/>
            <person name="Intapan P.M."/>
            <person name="Maleewong W."/>
            <person name="Yang X."/>
            <person name="Hu M."/>
            <person name="Wang Z."/>
            <person name="Hofmann A."/>
            <person name="Sternberg P.W."/>
            <person name="Tan P."/>
            <person name="Wang J."/>
            <person name="Gasser R.B."/>
        </authorList>
    </citation>
    <scope>NUCLEOTIDE SEQUENCE [LARGE SCALE GENOMIC DNA]</scope>
</reference>
<gene>
    <name evidence="1" type="ORF">T265_03425</name>
</gene>
<accession>A0A074ZSD9</accession>
<sequence>MFRGDSPHMLTPIALIKSLSVSFRRQLSKSPFVAGPILVATTAQIDQLSDLLTDVTLGPRVPMVYTSPSTNRVFQSISFRPSLLFSGVALLVFASVPDSLPLHFNPRRVQCFFTGFRGSLDQEDSD</sequence>
<dbReference type="RefSeq" id="XP_009166173.1">
    <property type="nucleotide sequence ID" value="XM_009167909.1"/>
</dbReference>
<proteinExistence type="predicted"/>
<dbReference type="GeneID" id="20317612"/>
<name>A0A074ZSD9_OPIVI</name>
<evidence type="ECO:0000313" key="2">
    <source>
        <dbReference type="Proteomes" id="UP000054324"/>
    </source>
</evidence>
<evidence type="ECO:0000313" key="1">
    <source>
        <dbReference type="EMBL" id="KER30051.1"/>
    </source>
</evidence>
<protein>
    <submittedName>
        <fullName evidence="1">Uncharacterized protein</fullName>
    </submittedName>
</protein>
<dbReference type="Proteomes" id="UP000054324">
    <property type="component" value="Unassembled WGS sequence"/>
</dbReference>
<dbReference type="EMBL" id="KL596667">
    <property type="protein sequence ID" value="KER30051.1"/>
    <property type="molecule type" value="Genomic_DNA"/>
</dbReference>
<keyword evidence="2" id="KW-1185">Reference proteome</keyword>
<organism evidence="1 2">
    <name type="scientific">Opisthorchis viverrini</name>
    <name type="common">Southeast Asian liver fluke</name>
    <dbReference type="NCBI Taxonomy" id="6198"/>
    <lineage>
        <taxon>Eukaryota</taxon>
        <taxon>Metazoa</taxon>
        <taxon>Spiralia</taxon>
        <taxon>Lophotrochozoa</taxon>
        <taxon>Platyhelminthes</taxon>
        <taxon>Trematoda</taxon>
        <taxon>Digenea</taxon>
        <taxon>Opisthorchiida</taxon>
        <taxon>Opisthorchiata</taxon>
        <taxon>Opisthorchiidae</taxon>
        <taxon>Opisthorchis</taxon>
    </lineage>
</organism>
<dbReference type="AlphaFoldDB" id="A0A074ZSD9"/>
<dbReference type="CTD" id="20317612"/>